<accession>A0A6J6D8K9</accession>
<dbReference type="SUPFAM" id="SSF47413">
    <property type="entry name" value="lambda repressor-like DNA-binding domains"/>
    <property type="match status" value="1"/>
</dbReference>
<evidence type="ECO:0000313" key="2">
    <source>
        <dbReference type="EMBL" id="CAB4560182.1"/>
    </source>
</evidence>
<evidence type="ECO:0000259" key="1">
    <source>
        <dbReference type="PROSITE" id="PS50943"/>
    </source>
</evidence>
<dbReference type="GO" id="GO:0045892">
    <property type="term" value="P:negative regulation of DNA-templated transcription"/>
    <property type="evidence" value="ECO:0007669"/>
    <property type="project" value="InterPro"/>
</dbReference>
<dbReference type="EMBL" id="CAEZTK010000003">
    <property type="protein sequence ID" value="CAB4560182.1"/>
    <property type="molecule type" value="Genomic_DNA"/>
</dbReference>
<dbReference type="InterPro" id="IPR038099">
    <property type="entry name" value="BldD-like_C_sf"/>
</dbReference>
<dbReference type="Pfam" id="PF01381">
    <property type="entry name" value="HTH_3"/>
    <property type="match status" value="1"/>
</dbReference>
<dbReference type="InterPro" id="IPR010982">
    <property type="entry name" value="Lambda_DNA-bd_dom_sf"/>
</dbReference>
<dbReference type="InterPro" id="IPR037664">
    <property type="entry name" value="BldD_C"/>
</dbReference>
<proteinExistence type="predicted"/>
<name>A0A6J6D8K9_9ZZZZ</name>
<reference evidence="2" key="1">
    <citation type="submission" date="2020-05" db="EMBL/GenBank/DDBJ databases">
        <authorList>
            <person name="Chiriac C."/>
            <person name="Salcher M."/>
            <person name="Ghai R."/>
            <person name="Kavagutti S V."/>
        </authorList>
    </citation>
    <scope>NUCLEOTIDE SEQUENCE</scope>
</reference>
<protein>
    <submittedName>
        <fullName evidence="2">Unannotated protein</fullName>
    </submittedName>
</protein>
<gene>
    <name evidence="2" type="ORF">UFOPK1643_00112</name>
</gene>
<dbReference type="AlphaFoldDB" id="A0A6J6D8K9"/>
<dbReference type="CDD" id="cd00093">
    <property type="entry name" value="HTH_XRE"/>
    <property type="match status" value="1"/>
</dbReference>
<dbReference type="PROSITE" id="PS50943">
    <property type="entry name" value="HTH_CROC1"/>
    <property type="match status" value="1"/>
</dbReference>
<dbReference type="Pfam" id="PF21179">
    <property type="entry name" value="BldD-like_C"/>
    <property type="match status" value="1"/>
</dbReference>
<dbReference type="Gene3D" id="1.10.10.1930">
    <property type="match status" value="1"/>
</dbReference>
<dbReference type="Gene3D" id="1.10.260.40">
    <property type="entry name" value="lambda repressor-like DNA-binding domains"/>
    <property type="match status" value="1"/>
</dbReference>
<organism evidence="2">
    <name type="scientific">freshwater metagenome</name>
    <dbReference type="NCBI Taxonomy" id="449393"/>
    <lineage>
        <taxon>unclassified sequences</taxon>
        <taxon>metagenomes</taxon>
        <taxon>ecological metagenomes</taxon>
    </lineage>
</organism>
<dbReference type="InterPro" id="IPR001387">
    <property type="entry name" value="Cro/C1-type_HTH"/>
</dbReference>
<sequence length="173" mass="19139">MDKPKHESKPTTTVPHVTHDASEIEIKGFCLRLRTVREGMGLTLLDVEINSNGQVTAAALGSYERGDRKISLSKLFEIARIYNMPASEFLVDAGAHIEPGRITVDLRKITQVPFSQSAMIVRVFKSIAQQRGDWNGEVLSIRASDLSNLHIFSGLSTHEISTFIAECTVSRSK</sequence>
<dbReference type="SMART" id="SM00530">
    <property type="entry name" value="HTH_XRE"/>
    <property type="match status" value="1"/>
</dbReference>
<feature type="domain" description="HTH cro/C1-type" evidence="1">
    <location>
        <begin position="33"/>
        <end position="89"/>
    </location>
</feature>
<dbReference type="GO" id="GO:0003677">
    <property type="term" value="F:DNA binding"/>
    <property type="evidence" value="ECO:0007669"/>
    <property type="project" value="InterPro"/>
</dbReference>